<proteinExistence type="predicted"/>
<organism evidence="2">
    <name type="scientific">Siphoviridae sp. ctDuC3</name>
    <dbReference type="NCBI Taxonomy" id="2827563"/>
    <lineage>
        <taxon>Viruses</taxon>
        <taxon>Duplodnaviria</taxon>
        <taxon>Heunggongvirae</taxon>
        <taxon>Uroviricota</taxon>
        <taxon>Caudoviricetes</taxon>
    </lineage>
</organism>
<keyword evidence="1" id="KW-0175">Coiled coil</keyword>
<dbReference type="Gene3D" id="1.10.287.1490">
    <property type="match status" value="1"/>
</dbReference>
<evidence type="ECO:0000256" key="1">
    <source>
        <dbReference type="SAM" id="Coils"/>
    </source>
</evidence>
<accession>A0A8S5LMP6</accession>
<name>A0A8S5LMP6_9CAUD</name>
<sequence length="283" mass="31934">MEKSLFWDAKPVDGAFDRTYNSDDFASMFMGFWGEGVVPNTPNALWVESLENSMTVVVNPGDAFIQGRFYQNTEDLHLTLDIASDKDRVDFIALRCDREARKVFIRILKGADGMGEPTYARTDNYHDLILAKVHVKANAKFITDNDIEDTRGSKLCPWVNLRWTIDNLQQSFQDWYAGVQEVLNKEVALQLQEQVNKNKADLIAANDKILDLQGKLSSANDEITTLKSEVSTTKTNLQAATTELNTAKGKIAALEKKRWIVKKGDKVYVDCVDYNPDIDTTIP</sequence>
<reference evidence="2" key="1">
    <citation type="journal article" date="2021" name="Proc. Natl. Acad. Sci. U.S.A.">
        <title>A Catalog of Tens of Thousands of Viruses from Human Metagenomes Reveals Hidden Associations with Chronic Diseases.</title>
        <authorList>
            <person name="Tisza M.J."/>
            <person name="Buck C.B."/>
        </authorList>
    </citation>
    <scope>NUCLEOTIDE SEQUENCE</scope>
    <source>
        <strain evidence="2">CtDuC3</strain>
    </source>
</reference>
<protein>
    <submittedName>
        <fullName evidence="2">Receptor Binding Protein</fullName>
    </submittedName>
</protein>
<evidence type="ECO:0000313" key="2">
    <source>
        <dbReference type="EMBL" id="DAD71257.1"/>
    </source>
</evidence>
<feature type="coiled-coil region" evidence="1">
    <location>
        <begin position="202"/>
        <end position="257"/>
    </location>
</feature>
<dbReference type="EMBL" id="BK015879">
    <property type="protein sequence ID" value="DAD71257.1"/>
    <property type="molecule type" value="Genomic_DNA"/>
</dbReference>
<keyword evidence="2" id="KW-0675">Receptor</keyword>